<proteinExistence type="predicted"/>
<evidence type="ECO:0000313" key="2">
    <source>
        <dbReference type="Proteomes" id="UP001205843"/>
    </source>
</evidence>
<dbReference type="EMBL" id="JALJXV010000001">
    <property type="protein sequence ID" value="MCP1673316.1"/>
    <property type="molecule type" value="Genomic_DNA"/>
</dbReference>
<dbReference type="AlphaFoldDB" id="A0AAE3G238"/>
<protein>
    <recommendedName>
        <fullName evidence="3">DUF4197 family protein</fullName>
    </recommendedName>
</protein>
<dbReference type="Pfam" id="PF13852">
    <property type="entry name" value="DUF4197"/>
    <property type="match status" value="1"/>
</dbReference>
<evidence type="ECO:0008006" key="3">
    <source>
        <dbReference type="Google" id="ProtNLM"/>
    </source>
</evidence>
<accession>A0AAE3G238</accession>
<dbReference type="PROSITE" id="PS51257">
    <property type="entry name" value="PROKAR_LIPOPROTEIN"/>
    <property type="match status" value="1"/>
</dbReference>
<comment type="caution">
    <text evidence="1">The sequence shown here is derived from an EMBL/GenBank/DDBJ whole genome shotgun (WGS) entry which is preliminary data.</text>
</comment>
<sequence length="236" mass="26235">MTNGRLRLLPILLLGLLLTGCALLETLESDRSSGADNDESRIAAGLREALRVGTERTVERTNQTDGYLGNELIRIALPDQLQSAQSQLRRIGMSRQVDELEVAMNRAAELAAAEAVEVFGGSISRMRPADVYAVFNGGPDAATQYLQADSEETLRERYRPIVASRLETVQGYDLYREIASNWNRIPLVQPLEVDLDRYVTERALDGLFTVLAEEEQRIREDPVARTTAILRDVFGG</sequence>
<organism evidence="1 2">
    <name type="scientific">Natronocella acetinitrilica</name>
    <dbReference type="NCBI Taxonomy" id="414046"/>
    <lineage>
        <taxon>Bacteria</taxon>
        <taxon>Pseudomonadati</taxon>
        <taxon>Pseudomonadota</taxon>
        <taxon>Gammaproteobacteria</taxon>
        <taxon>Chromatiales</taxon>
        <taxon>Ectothiorhodospiraceae</taxon>
        <taxon>Natronocella</taxon>
    </lineage>
</organism>
<keyword evidence="2" id="KW-1185">Reference proteome</keyword>
<gene>
    <name evidence="1" type="ORF">J2T57_000408</name>
</gene>
<name>A0AAE3G238_9GAMM</name>
<dbReference type="RefSeq" id="WP_253473469.1">
    <property type="nucleotide sequence ID" value="NZ_JALJXV010000001.1"/>
</dbReference>
<dbReference type="InterPro" id="IPR025245">
    <property type="entry name" value="DUF4197"/>
</dbReference>
<evidence type="ECO:0000313" key="1">
    <source>
        <dbReference type="EMBL" id="MCP1673316.1"/>
    </source>
</evidence>
<dbReference type="Proteomes" id="UP001205843">
    <property type="component" value="Unassembled WGS sequence"/>
</dbReference>
<reference evidence="1" key="1">
    <citation type="submission" date="2022-03" db="EMBL/GenBank/DDBJ databases">
        <title>Genomic Encyclopedia of Type Strains, Phase III (KMG-III): the genomes of soil and plant-associated and newly described type strains.</title>
        <authorList>
            <person name="Whitman W."/>
        </authorList>
    </citation>
    <scope>NUCLEOTIDE SEQUENCE</scope>
    <source>
        <strain evidence="1">ANL 6-2</strain>
    </source>
</reference>